<evidence type="ECO:0000256" key="1">
    <source>
        <dbReference type="SAM" id="Phobius"/>
    </source>
</evidence>
<feature type="transmembrane region" description="Helical" evidence="1">
    <location>
        <begin position="57"/>
        <end position="85"/>
    </location>
</feature>
<organism evidence="2 3">
    <name type="scientific">Hyphomicrobium nitrativorans NL23</name>
    <dbReference type="NCBI Taxonomy" id="1029756"/>
    <lineage>
        <taxon>Bacteria</taxon>
        <taxon>Pseudomonadati</taxon>
        <taxon>Pseudomonadota</taxon>
        <taxon>Alphaproteobacteria</taxon>
        <taxon>Hyphomicrobiales</taxon>
        <taxon>Hyphomicrobiaceae</taxon>
        <taxon>Hyphomicrobium</taxon>
    </lineage>
</organism>
<keyword evidence="1" id="KW-0472">Membrane</keyword>
<dbReference type="EMBL" id="CP006912">
    <property type="protein sequence ID" value="AHB50291.1"/>
    <property type="molecule type" value="Genomic_DNA"/>
</dbReference>
<accession>V5SHG4</accession>
<dbReference type="AlphaFoldDB" id="V5SHG4"/>
<keyword evidence="1" id="KW-1133">Transmembrane helix</keyword>
<sequence length="489" mass="55065">MWVLLLAFVGLIIVSAAGLALLECPPALGAFVRDWVYFCGFFVGAEELLDREEPLGIWWVPILAGVIRMLLHAVLLGVVVFKLLVPQKLFVFRKRFFVRRNGKGEWELLIRLYNATAAELVDLSFEAFVRTPTLADARPADPSAPTPQHSLKVVPFVSNARITLDTKKDWPISIKHVPYSLPIALEPGDVCGSGSDVLLRRIQGHSITPMGMTGNKGEAFLVVIARGRVPSLGSEFVDTHWFQLSGEAPAREYEFGDFHDVMVQPGSTPRRAGGRSEDWEGWKEFDEARPVNAPKSTRQMIFGYGSLVDVGRLSEFLTEHGLALGDYRYVTITGWRRSWSVAMDNREIVPDYKYYIDRATGTHPDVYVAFLNIERVRKTDMPAGAPPPEVAGVLFDIDESVLAILDRRERNYCRCDITDQFPGIEGRVWVYLGSSEAEERYRVGLMERSVVIDSAYKQAVESAYRTADIVYTVDQDPRLREMDLQRIDT</sequence>
<dbReference type="InterPro" id="IPR036568">
    <property type="entry name" value="GGCT-like_sf"/>
</dbReference>
<keyword evidence="3" id="KW-1185">Reference proteome</keyword>
<protein>
    <recommendedName>
        <fullName evidence="4">Gamma-glutamylcyclotransferase AIG2-like domain-containing protein</fullName>
    </recommendedName>
</protein>
<gene>
    <name evidence="2" type="ORF">W911_13490</name>
</gene>
<dbReference type="SUPFAM" id="SSF110857">
    <property type="entry name" value="Gamma-glutamyl cyclotransferase-like"/>
    <property type="match status" value="1"/>
</dbReference>
<proteinExistence type="predicted"/>
<name>V5SHG4_9HYPH</name>
<dbReference type="HOGENOM" id="CLU_557568_0_0_5"/>
<evidence type="ECO:0008006" key="4">
    <source>
        <dbReference type="Google" id="ProtNLM"/>
    </source>
</evidence>
<reference evidence="2 3" key="1">
    <citation type="journal article" date="2014" name="Genome Announc.">
        <title>Complete Genome Sequence of Hyphomicrobium nitrativorans Strain NL23, a Denitrifying Bacterium Isolated from Biofilm of a Methanol-Fed Denitrification System Treating Seawater at the Montreal Biodome.</title>
        <authorList>
            <person name="Martineau C."/>
            <person name="Villeneuve C."/>
            <person name="Mauffrey F."/>
            <person name="Villemur R."/>
        </authorList>
    </citation>
    <scope>NUCLEOTIDE SEQUENCE [LARGE SCALE GENOMIC DNA]</scope>
    <source>
        <strain evidence="2">NL23</strain>
    </source>
</reference>
<dbReference type="PATRIC" id="fig|1029756.8.peg.2812"/>
<dbReference type="KEGG" id="hni:W911_13490"/>
<keyword evidence="1" id="KW-0812">Transmembrane</keyword>
<dbReference type="STRING" id="1029756.W911_13490"/>
<evidence type="ECO:0000313" key="3">
    <source>
        <dbReference type="Proteomes" id="UP000018542"/>
    </source>
</evidence>
<dbReference type="Proteomes" id="UP000018542">
    <property type="component" value="Chromosome"/>
</dbReference>
<dbReference type="CDD" id="cd06661">
    <property type="entry name" value="GGCT_like"/>
    <property type="match status" value="1"/>
</dbReference>
<evidence type="ECO:0000313" key="2">
    <source>
        <dbReference type="EMBL" id="AHB50291.1"/>
    </source>
</evidence>
<dbReference type="InterPro" id="IPR013024">
    <property type="entry name" value="GGCT-like"/>
</dbReference>